<reference evidence="4" key="1">
    <citation type="journal article" date="2019" name="Int. J. Syst. Evol. Microbiol.">
        <title>The Global Catalogue of Microorganisms (GCM) 10K type strain sequencing project: providing services to taxonomists for standard genome sequencing and annotation.</title>
        <authorList>
            <consortium name="The Broad Institute Genomics Platform"/>
            <consortium name="The Broad Institute Genome Sequencing Center for Infectious Disease"/>
            <person name="Wu L."/>
            <person name="Ma J."/>
        </authorList>
    </citation>
    <scope>NUCLEOTIDE SEQUENCE [LARGE SCALE GENOMIC DNA]</scope>
    <source>
        <strain evidence="4">CGMCC 4.7241</strain>
    </source>
</reference>
<dbReference type="EMBL" id="JBHRZH010000035">
    <property type="protein sequence ID" value="MFC3764880.1"/>
    <property type="molecule type" value="Genomic_DNA"/>
</dbReference>
<feature type="domain" description="Hemerythrin-like" evidence="2">
    <location>
        <begin position="45"/>
        <end position="157"/>
    </location>
</feature>
<sequence length="225" mass="24092">MCPGSTGDRLGEGCIHGRGVSADSCPGTSPGVSAQKGRIDVSGDVVDLILQDHREVERLFDELKNHPEKRPNLVPVLTTLLTAHSRAEEAEVYPAAANEAGEADDVAHSQEEHVEADQLLEKLAAIEPTSPQFDAALNKLVNAVTHHVEEEETKVLPGMKSGLSDARRVELGAAFAASRKEHLGQQPADTTKDQLLQQARNADVSGVSGLGKEELKDKLREEASD</sequence>
<dbReference type="PANTHER" id="PTHR35585">
    <property type="entry name" value="HHE DOMAIN PROTEIN (AFU_ORTHOLOGUE AFUA_4G00730)"/>
    <property type="match status" value="1"/>
</dbReference>
<name>A0ABV7YM87_9ACTN</name>
<dbReference type="CDD" id="cd12108">
    <property type="entry name" value="Hr-like"/>
    <property type="match status" value="1"/>
</dbReference>
<proteinExistence type="predicted"/>
<feature type="region of interest" description="Disordered" evidence="1">
    <location>
        <begin position="179"/>
        <end position="225"/>
    </location>
</feature>
<dbReference type="Pfam" id="PF01814">
    <property type="entry name" value="Hemerythrin"/>
    <property type="match status" value="1"/>
</dbReference>
<dbReference type="Proteomes" id="UP001595699">
    <property type="component" value="Unassembled WGS sequence"/>
</dbReference>
<feature type="compositionally biased region" description="Basic and acidic residues" evidence="1">
    <location>
        <begin position="211"/>
        <end position="225"/>
    </location>
</feature>
<keyword evidence="4" id="KW-1185">Reference proteome</keyword>
<comment type="caution">
    <text evidence="3">The sequence shown here is derived from an EMBL/GenBank/DDBJ whole genome shotgun (WGS) entry which is preliminary data.</text>
</comment>
<dbReference type="RefSeq" id="WP_239554178.1">
    <property type="nucleotide sequence ID" value="NZ_JAFBCM010000001.1"/>
</dbReference>
<organism evidence="3 4">
    <name type="scientific">Tenggerimyces flavus</name>
    <dbReference type="NCBI Taxonomy" id="1708749"/>
    <lineage>
        <taxon>Bacteria</taxon>
        <taxon>Bacillati</taxon>
        <taxon>Actinomycetota</taxon>
        <taxon>Actinomycetes</taxon>
        <taxon>Propionibacteriales</taxon>
        <taxon>Nocardioidaceae</taxon>
        <taxon>Tenggerimyces</taxon>
    </lineage>
</organism>
<evidence type="ECO:0000313" key="3">
    <source>
        <dbReference type="EMBL" id="MFC3764880.1"/>
    </source>
</evidence>
<evidence type="ECO:0000256" key="1">
    <source>
        <dbReference type="SAM" id="MobiDB-lite"/>
    </source>
</evidence>
<gene>
    <name evidence="3" type="ORF">ACFOUW_28860</name>
</gene>
<evidence type="ECO:0000259" key="2">
    <source>
        <dbReference type="Pfam" id="PF01814"/>
    </source>
</evidence>
<protein>
    <submittedName>
        <fullName evidence="3">Hemerythrin domain-containing protein</fullName>
    </submittedName>
</protein>
<dbReference type="PANTHER" id="PTHR35585:SF1">
    <property type="entry name" value="HHE DOMAIN PROTEIN (AFU_ORTHOLOGUE AFUA_4G00730)"/>
    <property type="match status" value="1"/>
</dbReference>
<dbReference type="InterPro" id="IPR012312">
    <property type="entry name" value="Hemerythrin-like"/>
</dbReference>
<accession>A0ABV7YM87</accession>
<feature type="compositionally biased region" description="Polar residues" evidence="1">
    <location>
        <begin position="187"/>
        <end position="200"/>
    </location>
</feature>
<dbReference type="Gene3D" id="1.20.120.520">
    <property type="entry name" value="nmb1532 protein domain like"/>
    <property type="match status" value="1"/>
</dbReference>
<evidence type="ECO:0000313" key="4">
    <source>
        <dbReference type="Proteomes" id="UP001595699"/>
    </source>
</evidence>